<dbReference type="Pfam" id="PF06212">
    <property type="entry name" value="GRIM-19"/>
    <property type="match status" value="1"/>
</dbReference>
<keyword evidence="9 11" id="KW-0496">Mitochondrion</keyword>
<evidence type="ECO:0000256" key="12">
    <source>
        <dbReference type="SAM" id="MobiDB-lite"/>
    </source>
</evidence>
<evidence type="ECO:0000256" key="6">
    <source>
        <dbReference type="ARBA" id="ARBA00022792"/>
    </source>
</evidence>
<comment type="similarity">
    <text evidence="2 11">Belongs to the complex I NDUFA13 subunit family.</text>
</comment>
<evidence type="ECO:0000256" key="10">
    <source>
        <dbReference type="ARBA" id="ARBA00023136"/>
    </source>
</evidence>
<keyword evidence="8 11" id="KW-1133">Transmembrane helix</keyword>
<evidence type="ECO:0000256" key="4">
    <source>
        <dbReference type="ARBA" id="ARBA00022660"/>
    </source>
</evidence>
<evidence type="ECO:0000256" key="1">
    <source>
        <dbReference type="ARBA" id="ARBA00004298"/>
    </source>
</evidence>
<evidence type="ECO:0000256" key="9">
    <source>
        <dbReference type="ARBA" id="ARBA00023128"/>
    </source>
</evidence>
<protein>
    <recommendedName>
        <fullName evidence="11">NADH dehydrogenase [ubiquinone] 1 alpha subcomplex subunit 13</fullName>
    </recommendedName>
</protein>
<keyword evidence="10 11" id="KW-0472">Membrane</keyword>
<dbReference type="InterPro" id="IPR009346">
    <property type="entry name" value="GRIM-19"/>
</dbReference>
<feature type="transmembrane region" description="Helical" evidence="11">
    <location>
        <begin position="33"/>
        <end position="51"/>
    </location>
</feature>
<dbReference type="GO" id="GO:0005743">
    <property type="term" value="C:mitochondrial inner membrane"/>
    <property type="evidence" value="ECO:0007669"/>
    <property type="project" value="UniProtKB-SubCell"/>
</dbReference>
<evidence type="ECO:0000313" key="13">
    <source>
        <dbReference type="EMBL" id="CAD9704545.1"/>
    </source>
</evidence>
<evidence type="ECO:0000256" key="5">
    <source>
        <dbReference type="ARBA" id="ARBA00022692"/>
    </source>
</evidence>
<dbReference type="PANTHER" id="PTHR12966">
    <property type="entry name" value="NADH DEHYDROGENASE UBIQUINONE 1 ALPHA SUBCOMPLEX SUBUNIT 13"/>
    <property type="match status" value="1"/>
</dbReference>
<dbReference type="EMBL" id="HBHK01025093">
    <property type="protein sequence ID" value="CAD9704545.1"/>
    <property type="molecule type" value="Transcribed_RNA"/>
</dbReference>
<organism evidence="13">
    <name type="scientific">Mucochytrium quahogii</name>
    <dbReference type="NCBI Taxonomy" id="96639"/>
    <lineage>
        <taxon>Eukaryota</taxon>
        <taxon>Sar</taxon>
        <taxon>Stramenopiles</taxon>
        <taxon>Bigyra</taxon>
        <taxon>Labyrinthulomycetes</taxon>
        <taxon>Thraustochytrida</taxon>
        <taxon>Thraustochytriidae</taxon>
        <taxon>Mucochytrium</taxon>
    </lineage>
</organism>
<dbReference type="AlphaFoldDB" id="A0A7S2SMR7"/>
<dbReference type="GO" id="GO:0045271">
    <property type="term" value="C:respiratory chain complex I"/>
    <property type="evidence" value="ECO:0007669"/>
    <property type="project" value="UniProtKB-UniRule"/>
</dbReference>
<comment type="subcellular location">
    <subcellularLocation>
        <location evidence="1 11">Mitochondrion inner membrane</location>
        <topology evidence="1 11">Single-pass membrane protein</topology>
        <orientation evidence="1 11">Matrix side</orientation>
    </subcellularLocation>
</comment>
<proteinExistence type="inferred from homology"/>
<feature type="region of interest" description="Disordered" evidence="12">
    <location>
        <begin position="1"/>
        <end position="21"/>
    </location>
</feature>
<evidence type="ECO:0000256" key="8">
    <source>
        <dbReference type="ARBA" id="ARBA00022989"/>
    </source>
</evidence>
<evidence type="ECO:0000256" key="11">
    <source>
        <dbReference type="RuleBase" id="RU368034"/>
    </source>
</evidence>
<comment type="function">
    <text evidence="11">Complex I functions in the transfer of electrons from NADH to the respiratory chain. Accessory subunit of the mitochondrial membrane respiratory chain NADH dehydrogenase (Complex I), that is believed not to be involved in catalysis.</text>
</comment>
<evidence type="ECO:0000256" key="3">
    <source>
        <dbReference type="ARBA" id="ARBA00022448"/>
    </source>
</evidence>
<reference evidence="13" key="1">
    <citation type="submission" date="2021-01" db="EMBL/GenBank/DDBJ databases">
        <authorList>
            <person name="Corre E."/>
            <person name="Pelletier E."/>
            <person name="Niang G."/>
            <person name="Scheremetjew M."/>
            <person name="Finn R."/>
            <person name="Kale V."/>
            <person name="Holt S."/>
            <person name="Cochrane G."/>
            <person name="Meng A."/>
            <person name="Brown T."/>
            <person name="Cohen L."/>
        </authorList>
    </citation>
    <scope>NUCLEOTIDE SEQUENCE</scope>
    <source>
        <strain evidence="13">NY070348D</strain>
    </source>
</reference>
<sequence>MATNPNFARNQDMPPKGGYTPFDVRRKLPKARMSGAFMFGAVSLMTMYGYYQIGQTNIERRKVRRETRERRAHILPFLQAEEDVRYNLAVAVYEDEERRIMKDVPGWEVNKNVYNHKEWMPAFDNRPW</sequence>
<dbReference type="PANTHER" id="PTHR12966:SF0">
    <property type="entry name" value="NADH DEHYDROGENASE [UBIQUINONE] 1 ALPHA SUBCOMPLEX SUBUNIT 13"/>
    <property type="match status" value="1"/>
</dbReference>
<gene>
    <name evidence="13" type="ORF">QSP1433_LOCUS15807</name>
</gene>
<keyword evidence="4 11" id="KW-0679">Respiratory chain</keyword>
<accession>A0A7S2SMR7</accession>
<keyword evidence="5 11" id="KW-0812">Transmembrane</keyword>
<evidence type="ECO:0000256" key="7">
    <source>
        <dbReference type="ARBA" id="ARBA00022982"/>
    </source>
</evidence>
<name>A0A7S2SMR7_9STRA</name>
<keyword evidence="7 11" id="KW-0249">Electron transport</keyword>
<evidence type="ECO:0000256" key="2">
    <source>
        <dbReference type="ARBA" id="ARBA00007312"/>
    </source>
</evidence>
<keyword evidence="3 11" id="KW-0813">Transport</keyword>
<keyword evidence="6 11" id="KW-0999">Mitochondrion inner membrane</keyword>